<dbReference type="AlphaFoldDB" id="A0AAI8VUE1"/>
<keyword evidence="2" id="KW-0560">Oxidoreductase</keyword>
<organism evidence="6 7">
    <name type="scientific">Anthostomella pinea</name>
    <dbReference type="NCBI Taxonomy" id="933095"/>
    <lineage>
        <taxon>Eukaryota</taxon>
        <taxon>Fungi</taxon>
        <taxon>Dikarya</taxon>
        <taxon>Ascomycota</taxon>
        <taxon>Pezizomycotina</taxon>
        <taxon>Sordariomycetes</taxon>
        <taxon>Xylariomycetidae</taxon>
        <taxon>Xylariales</taxon>
        <taxon>Xylariaceae</taxon>
        <taxon>Anthostomella</taxon>
    </lineage>
</organism>
<sequence>MVLHPGIQHISFTGTIAVGQRIFQNCAKTLKKVVLELAGNNACIICEDVDLAKVVPSVAAGCFFHAGQVCVASKRIYVHESLYDRFLDMFIEESRKYAISDDESNLFSPLSNKIVAGGEVQSGKKAYRIAPTIVSKPPEDSLLVREEQFSPIAPIMSWTDEAAVIARSNLDNAGLGASVYTPDINRAQKIARSLECGSVWINRFERPHHGAYFGGWKMSGYGGEMGRQGLYNYCQTQSLHIHE</sequence>
<dbReference type="InterPro" id="IPR016161">
    <property type="entry name" value="Ald_DH/histidinol_DH"/>
</dbReference>
<dbReference type="InterPro" id="IPR016160">
    <property type="entry name" value="Ald_DH_CS_CYS"/>
</dbReference>
<evidence type="ECO:0000313" key="7">
    <source>
        <dbReference type="Proteomes" id="UP001295740"/>
    </source>
</evidence>
<dbReference type="Gene3D" id="3.40.309.10">
    <property type="entry name" value="Aldehyde Dehydrogenase, Chain A, domain 2"/>
    <property type="match status" value="1"/>
</dbReference>
<evidence type="ECO:0000256" key="2">
    <source>
        <dbReference type="ARBA" id="ARBA00023002"/>
    </source>
</evidence>
<dbReference type="EC" id="1.2.1.3" evidence="3"/>
<dbReference type="PROSITE" id="PS00070">
    <property type="entry name" value="ALDEHYDE_DEHYDR_CYS"/>
    <property type="match status" value="1"/>
</dbReference>
<comment type="similarity">
    <text evidence="1">Belongs to the aldehyde dehydrogenase family.</text>
</comment>
<dbReference type="PANTHER" id="PTHR11699">
    <property type="entry name" value="ALDEHYDE DEHYDROGENASE-RELATED"/>
    <property type="match status" value="1"/>
</dbReference>
<name>A0AAI8VUE1_9PEZI</name>
<dbReference type="InterPro" id="IPR016163">
    <property type="entry name" value="Ald_DH_C"/>
</dbReference>
<evidence type="ECO:0000259" key="5">
    <source>
        <dbReference type="Pfam" id="PF00171"/>
    </source>
</evidence>
<dbReference type="Proteomes" id="UP001295740">
    <property type="component" value="Unassembled WGS sequence"/>
</dbReference>
<dbReference type="GO" id="GO:0004029">
    <property type="term" value="F:aldehyde dehydrogenase (NAD+) activity"/>
    <property type="evidence" value="ECO:0007669"/>
    <property type="project" value="UniProtKB-EC"/>
</dbReference>
<evidence type="ECO:0000313" key="6">
    <source>
        <dbReference type="EMBL" id="CAJ2511262.1"/>
    </source>
</evidence>
<dbReference type="EMBL" id="CAUWAG010000018">
    <property type="protein sequence ID" value="CAJ2511262.1"/>
    <property type="molecule type" value="Genomic_DNA"/>
</dbReference>
<dbReference type="InterPro" id="IPR015590">
    <property type="entry name" value="Aldehyde_DH_dom"/>
</dbReference>
<dbReference type="Gene3D" id="3.40.605.10">
    <property type="entry name" value="Aldehyde Dehydrogenase, Chain A, domain 1"/>
    <property type="match status" value="1"/>
</dbReference>
<gene>
    <name evidence="6" type="ORF">KHLLAP_LOCUS11730</name>
</gene>
<dbReference type="InterPro" id="IPR016162">
    <property type="entry name" value="Ald_DH_N"/>
</dbReference>
<evidence type="ECO:0000256" key="4">
    <source>
        <dbReference type="ARBA" id="ARBA00049194"/>
    </source>
</evidence>
<accession>A0AAI8VUE1</accession>
<feature type="domain" description="Aldehyde dehydrogenase" evidence="5">
    <location>
        <begin position="113"/>
        <end position="238"/>
    </location>
</feature>
<evidence type="ECO:0000256" key="1">
    <source>
        <dbReference type="ARBA" id="ARBA00009986"/>
    </source>
</evidence>
<protein>
    <recommendedName>
        <fullName evidence="3">aldehyde dehydrogenase (NAD(+))</fullName>
        <ecNumber evidence="3">1.2.1.3</ecNumber>
    </recommendedName>
</protein>
<comment type="caution">
    <text evidence="6">The sequence shown here is derived from an EMBL/GenBank/DDBJ whole genome shotgun (WGS) entry which is preliminary data.</text>
</comment>
<reference evidence="6" key="1">
    <citation type="submission" date="2023-10" db="EMBL/GenBank/DDBJ databases">
        <authorList>
            <person name="Hackl T."/>
        </authorList>
    </citation>
    <scope>NUCLEOTIDE SEQUENCE</scope>
</reference>
<dbReference type="SUPFAM" id="SSF53720">
    <property type="entry name" value="ALDH-like"/>
    <property type="match status" value="1"/>
</dbReference>
<comment type="catalytic activity">
    <reaction evidence="4">
        <text>an aldehyde + NAD(+) + H2O = a carboxylate + NADH + 2 H(+)</text>
        <dbReference type="Rhea" id="RHEA:16185"/>
        <dbReference type="ChEBI" id="CHEBI:15377"/>
        <dbReference type="ChEBI" id="CHEBI:15378"/>
        <dbReference type="ChEBI" id="CHEBI:17478"/>
        <dbReference type="ChEBI" id="CHEBI:29067"/>
        <dbReference type="ChEBI" id="CHEBI:57540"/>
        <dbReference type="ChEBI" id="CHEBI:57945"/>
        <dbReference type="EC" id="1.2.1.3"/>
    </reaction>
</comment>
<evidence type="ECO:0000256" key="3">
    <source>
        <dbReference type="ARBA" id="ARBA00024226"/>
    </source>
</evidence>
<proteinExistence type="inferred from homology"/>
<feature type="domain" description="Aldehyde dehydrogenase" evidence="5">
    <location>
        <begin position="1"/>
        <end position="110"/>
    </location>
</feature>
<keyword evidence="7" id="KW-1185">Reference proteome</keyword>
<dbReference type="Pfam" id="PF00171">
    <property type="entry name" value="Aldedh"/>
    <property type="match status" value="2"/>
</dbReference>